<dbReference type="InParanoid" id="A0A540VL34"/>
<dbReference type="AlphaFoldDB" id="A0A540VL34"/>
<sequence length="302" mass="33915">MVWRGDVVSVLLRLWVRLQLMGWRLWRRRQEAAGGKILFALALVLSAWLGVSPVARVAHLLAGGEEVPPLECESRDGVVGQLPRDHYLYSERYGWFDTAHFATGDPAQVIRDVHAAVARGGDQVVIQQGLRGGITGYTAYYWVSGRVPRDRILGVALGIYLDWSRRFEAWQNRPPRALLGPFTPFAIEDLPSQYVGFYASAHRLDLAYVLACYLDEMEPTDEAPPRLTLAADLAGKVEPVLPGIRRLVNRAFTPLVPTPDGWRRVPWPKALRMMPVGSVSGLWHFVSEETWYFDAALVLAED</sequence>
<keyword evidence="1" id="KW-0472">Membrane</keyword>
<accession>A0A540VL34</accession>
<gene>
    <name evidence="2" type="ORF">FKZ61_03395</name>
</gene>
<name>A0A540VL34_9CHLR</name>
<keyword evidence="1" id="KW-1133">Transmembrane helix</keyword>
<keyword evidence="1" id="KW-0812">Transmembrane</keyword>
<proteinExistence type="predicted"/>
<evidence type="ECO:0000313" key="3">
    <source>
        <dbReference type="Proteomes" id="UP000317371"/>
    </source>
</evidence>
<reference evidence="2 3" key="1">
    <citation type="submission" date="2019-06" db="EMBL/GenBank/DDBJ databases">
        <title>Genome sequence of Litorilinea aerophila BAA-2444.</title>
        <authorList>
            <person name="Maclea K.S."/>
            <person name="Maurais E.G."/>
            <person name="Iannazzi L.C."/>
        </authorList>
    </citation>
    <scope>NUCLEOTIDE SEQUENCE [LARGE SCALE GENOMIC DNA]</scope>
    <source>
        <strain evidence="2 3">ATCC BAA-2444</strain>
    </source>
</reference>
<organism evidence="2 3">
    <name type="scientific">Litorilinea aerophila</name>
    <dbReference type="NCBI Taxonomy" id="1204385"/>
    <lineage>
        <taxon>Bacteria</taxon>
        <taxon>Bacillati</taxon>
        <taxon>Chloroflexota</taxon>
        <taxon>Caldilineae</taxon>
        <taxon>Caldilineales</taxon>
        <taxon>Caldilineaceae</taxon>
        <taxon>Litorilinea</taxon>
    </lineage>
</organism>
<evidence type="ECO:0000313" key="2">
    <source>
        <dbReference type="EMBL" id="TQE97471.1"/>
    </source>
</evidence>
<keyword evidence="3" id="KW-1185">Reference proteome</keyword>
<dbReference type="EMBL" id="VIGC01000003">
    <property type="protein sequence ID" value="TQE97471.1"/>
    <property type="molecule type" value="Genomic_DNA"/>
</dbReference>
<comment type="caution">
    <text evidence="2">The sequence shown here is derived from an EMBL/GenBank/DDBJ whole genome shotgun (WGS) entry which is preliminary data.</text>
</comment>
<dbReference type="Proteomes" id="UP000317371">
    <property type="component" value="Unassembled WGS sequence"/>
</dbReference>
<evidence type="ECO:0000256" key="1">
    <source>
        <dbReference type="SAM" id="Phobius"/>
    </source>
</evidence>
<dbReference type="RefSeq" id="WP_141608664.1">
    <property type="nucleotide sequence ID" value="NZ_VIGC02000003.1"/>
</dbReference>
<protein>
    <submittedName>
        <fullName evidence="2">Uncharacterized protein</fullName>
    </submittedName>
</protein>
<feature type="transmembrane region" description="Helical" evidence="1">
    <location>
        <begin position="33"/>
        <end position="51"/>
    </location>
</feature>